<keyword evidence="2" id="KW-0472">Membrane</keyword>
<organism evidence="3 4">
    <name type="scientific">Pseudomonas gingeri</name>
    <dbReference type="NCBI Taxonomy" id="117681"/>
    <lineage>
        <taxon>Bacteria</taxon>
        <taxon>Pseudomonadati</taxon>
        <taxon>Pseudomonadota</taxon>
        <taxon>Gammaproteobacteria</taxon>
        <taxon>Pseudomonadales</taxon>
        <taxon>Pseudomonadaceae</taxon>
        <taxon>Pseudomonas</taxon>
    </lineage>
</organism>
<feature type="transmembrane region" description="Helical" evidence="2">
    <location>
        <begin position="85"/>
        <end position="104"/>
    </location>
</feature>
<keyword evidence="2" id="KW-1133">Transmembrane helix</keyword>
<proteinExistence type="predicted"/>
<protein>
    <recommendedName>
        <fullName evidence="5">Transmembrane protein</fullName>
    </recommendedName>
</protein>
<feature type="region of interest" description="Disordered" evidence="1">
    <location>
        <begin position="119"/>
        <end position="149"/>
    </location>
</feature>
<comment type="caution">
    <text evidence="3">The sequence shown here is derived from an EMBL/GenBank/DDBJ whole genome shotgun (WGS) entry which is preliminary data.</text>
</comment>
<reference evidence="3 4" key="1">
    <citation type="submission" date="2020-04" db="EMBL/GenBank/DDBJ databases">
        <title>Molecular characterization of pseudomonads from Agaricus bisporus reveal novel blotch 2 pathogens in Western Europe.</title>
        <authorList>
            <person name="Taparia T."/>
            <person name="Krijger M."/>
            <person name="Haynes E."/>
            <person name="Elpinstone J.G."/>
            <person name="Noble R."/>
            <person name="Van Der Wolf J."/>
        </authorList>
    </citation>
    <scope>NUCLEOTIDE SEQUENCE [LARGE SCALE GENOMIC DNA]</scope>
    <source>
        <strain evidence="3 4">F1001</strain>
    </source>
</reference>
<keyword evidence="2" id="KW-0812">Transmembrane</keyword>
<evidence type="ECO:0000313" key="4">
    <source>
        <dbReference type="Proteomes" id="UP000582981"/>
    </source>
</evidence>
<feature type="transmembrane region" description="Helical" evidence="2">
    <location>
        <begin position="15"/>
        <end position="40"/>
    </location>
</feature>
<evidence type="ECO:0000256" key="2">
    <source>
        <dbReference type="SAM" id="Phobius"/>
    </source>
</evidence>
<evidence type="ECO:0008006" key="5">
    <source>
        <dbReference type="Google" id="ProtNLM"/>
    </source>
</evidence>
<gene>
    <name evidence="3" type="ORF">HX829_27025</name>
</gene>
<dbReference type="RefSeq" id="WP_177145443.1">
    <property type="nucleotide sequence ID" value="NZ_JACAPU010000039.1"/>
</dbReference>
<dbReference type="EMBL" id="JACAPU010000039">
    <property type="protein sequence ID" value="NWB50141.1"/>
    <property type="molecule type" value="Genomic_DNA"/>
</dbReference>
<sequence>MDVEKEIKAAKRLRMWGLIIAAVSIVFIAVSLLLSIYGYAEFQGWERVKNVVGNIYSQTQFPVLSSIWKIAAQADLNEPLRLQNLWFFGEIVVFMVGAAMVGTANRTLMDIAKASHAATQERRKEQIKKQQQEKLKEQQQEKEKDKDLS</sequence>
<dbReference type="AlphaFoldDB" id="A0A7Y8BN77"/>
<dbReference type="Proteomes" id="UP000582981">
    <property type="component" value="Unassembled WGS sequence"/>
</dbReference>
<evidence type="ECO:0000256" key="1">
    <source>
        <dbReference type="SAM" id="MobiDB-lite"/>
    </source>
</evidence>
<evidence type="ECO:0000313" key="3">
    <source>
        <dbReference type="EMBL" id="NWB50141.1"/>
    </source>
</evidence>
<accession>A0A7Y8BN77</accession>
<name>A0A7Y8BN77_9PSED</name>